<keyword evidence="2" id="KW-1133">Transmembrane helix</keyword>
<feature type="region of interest" description="Disordered" evidence="1">
    <location>
        <begin position="99"/>
        <end position="169"/>
    </location>
</feature>
<sequence>MSVWEAGTGPRSYLLTAATLCCLPHAILVFTGATTALIDAAFYPTTGQPILVLALLGAHAVSVALLVFSIAIYSHWVRLHWVRTSTGYIHASTIGKGKRVEPDRAVEARNRKASMKAVDRQPQVASQSPHSSLSPSVLTHRLQYQRAELDRRHEEPRSQPDYRQSLGSPLSGMYSSPAALASPGAMVKSPAPSNSIGSKAVFSGSGSNFMGAGFSNELTLYNVSSPFAISSPAFLVQDGSGLAKRRLSEPGMGSGANGGSGSKYQRAMYVPSSSDTHEDPSMIARRALLLRAHLFLPQHKLLLHEHEATEPELQRLLRTIDHDQQMDRWRDNLRMWMSAVVLQPLAQLFEANEKLVQQAAAAGIAAPAAAAGAAGGGLFGAIGASPYANLGGTFAPTAPPLFGPKPAAALPGAPAPGQAMTVPQWLQHAHADEKSKALKHQHGKLRRFTAAWQELRGFSAESASYVQRRIRELADGHCVACYKWDGGGAQWNSSLPMDSEVLVHVFATFFDMILSSPGA</sequence>
<feature type="compositionally biased region" description="Basic and acidic residues" evidence="1">
    <location>
        <begin position="147"/>
        <end position="160"/>
    </location>
</feature>
<dbReference type="GO" id="GO:0016020">
    <property type="term" value="C:membrane"/>
    <property type="evidence" value="ECO:0007669"/>
    <property type="project" value="TreeGrafter"/>
</dbReference>
<protein>
    <submittedName>
        <fullName evidence="3">Transmembrane protein 209</fullName>
    </submittedName>
</protein>
<dbReference type="PANTHER" id="PTHR21780">
    <property type="entry name" value="TRANSMEMBRANE PROTEIN 209"/>
    <property type="match status" value="1"/>
</dbReference>
<evidence type="ECO:0000313" key="4">
    <source>
        <dbReference type="Proteomes" id="UP000037460"/>
    </source>
</evidence>
<feature type="non-terminal residue" evidence="3">
    <location>
        <position position="519"/>
    </location>
</feature>
<feature type="compositionally biased region" description="Low complexity" evidence="1">
    <location>
        <begin position="123"/>
        <end position="140"/>
    </location>
</feature>
<feature type="transmembrane region" description="Helical" evidence="2">
    <location>
        <begin position="50"/>
        <end position="73"/>
    </location>
</feature>
<keyword evidence="2" id="KW-0472">Membrane</keyword>
<keyword evidence="4" id="KW-1185">Reference proteome</keyword>
<dbReference type="EMBL" id="JWZX01001875">
    <property type="protein sequence ID" value="KOO31997.1"/>
    <property type="molecule type" value="Genomic_DNA"/>
</dbReference>
<accession>A0A0M0K0A1</accession>
<evidence type="ECO:0000256" key="1">
    <source>
        <dbReference type="SAM" id="MobiDB-lite"/>
    </source>
</evidence>
<reference evidence="4" key="1">
    <citation type="journal article" date="2015" name="PLoS Genet.">
        <title>Genome Sequence and Transcriptome Analyses of Chrysochromulina tobin: Metabolic Tools for Enhanced Algal Fitness in the Prominent Order Prymnesiales (Haptophyceae).</title>
        <authorList>
            <person name="Hovde B.T."/>
            <person name="Deodato C.R."/>
            <person name="Hunsperger H.M."/>
            <person name="Ryken S.A."/>
            <person name="Yost W."/>
            <person name="Jha R.K."/>
            <person name="Patterson J."/>
            <person name="Monnat R.J. Jr."/>
            <person name="Barlow S.B."/>
            <person name="Starkenburg S.R."/>
            <person name="Cattolico R.A."/>
        </authorList>
    </citation>
    <scope>NUCLEOTIDE SEQUENCE</scope>
    <source>
        <strain evidence="4">CCMP291</strain>
    </source>
</reference>
<comment type="caution">
    <text evidence="3">The sequence shown here is derived from an EMBL/GenBank/DDBJ whole genome shotgun (WGS) entry which is preliminary data.</text>
</comment>
<name>A0A0M0K0A1_9EUKA</name>
<organism evidence="3 4">
    <name type="scientific">Chrysochromulina tobinii</name>
    <dbReference type="NCBI Taxonomy" id="1460289"/>
    <lineage>
        <taxon>Eukaryota</taxon>
        <taxon>Haptista</taxon>
        <taxon>Haptophyta</taxon>
        <taxon>Prymnesiophyceae</taxon>
        <taxon>Prymnesiales</taxon>
        <taxon>Chrysochromulinaceae</taxon>
        <taxon>Chrysochromulina</taxon>
    </lineage>
</organism>
<evidence type="ECO:0000313" key="3">
    <source>
        <dbReference type="EMBL" id="KOO31997.1"/>
    </source>
</evidence>
<dbReference type="PANTHER" id="PTHR21780:SF0">
    <property type="entry name" value="TRANSMEMBRANE PROTEIN 209"/>
    <property type="match status" value="1"/>
</dbReference>
<dbReference type="Proteomes" id="UP000037460">
    <property type="component" value="Unassembled WGS sequence"/>
</dbReference>
<dbReference type="AlphaFoldDB" id="A0A0M0K0A1"/>
<dbReference type="OrthoDB" id="509821at2759"/>
<dbReference type="Pfam" id="PF09786">
    <property type="entry name" value="CytochromB561_N"/>
    <property type="match status" value="1"/>
</dbReference>
<keyword evidence="2 3" id="KW-0812">Transmembrane</keyword>
<dbReference type="InterPro" id="IPR019176">
    <property type="entry name" value="Cytochrome_B561-rel"/>
</dbReference>
<feature type="compositionally biased region" description="Basic and acidic residues" evidence="1">
    <location>
        <begin position="99"/>
        <end position="110"/>
    </location>
</feature>
<feature type="transmembrane region" description="Helical" evidence="2">
    <location>
        <begin position="12"/>
        <end position="38"/>
    </location>
</feature>
<proteinExistence type="predicted"/>
<evidence type="ECO:0000256" key="2">
    <source>
        <dbReference type="SAM" id="Phobius"/>
    </source>
</evidence>
<gene>
    <name evidence="3" type="ORF">Ctob_009968</name>
</gene>